<keyword evidence="3" id="KW-0813">Transport</keyword>
<name>A0A0S2K719_9GAMM</name>
<feature type="transmembrane region" description="Helical" evidence="8">
    <location>
        <begin position="214"/>
        <end position="241"/>
    </location>
</feature>
<dbReference type="GO" id="GO:0016020">
    <property type="term" value="C:membrane"/>
    <property type="evidence" value="ECO:0007669"/>
    <property type="project" value="UniProtKB-SubCell"/>
</dbReference>
<dbReference type="AlphaFoldDB" id="A0A0S2K719"/>
<dbReference type="Gene3D" id="3.40.190.10">
    <property type="entry name" value="Periplasmic binding protein-like II"/>
    <property type="match status" value="2"/>
</dbReference>
<evidence type="ECO:0000259" key="9">
    <source>
        <dbReference type="SMART" id="SM00062"/>
    </source>
</evidence>
<evidence type="ECO:0000256" key="6">
    <source>
        <dbReference type="ARBA" id="ARBA00022989"/>
    </source>
</evidence>
<keyword evidence="4 8" id="KW-0812">Transmembrane</keyword>
<dbReference type="Proteomes" id="UP000061457">
    <property type="component" value="Chromosome II"/>
</dbReference>
<dbReference type="KEGG" id="pphe:PP2015_3644"/>
<protein>
    <submittedName>
        <fullName evidence="10">Extracellular solute-binding protein</fullName>
    </submittedName>
</protein>
<dbReference type="InterPro" id="IPR001638">
    <property type="entry name" value="Solute-binding_3/MltF_N"/>
</dbReference>
<feature type="transmembrane region" description="Helical" evidence="8">
    <location>
        <begin position="407"/>
        <end position="428"/>
    </location>
</feature>
<dbReference type="Gene3D" id="1.10.3860.10">
    <property type="entry name" value="Sodium:dicarboxylate symporter"/>
    <property type="match status" value="1"/>
</dbReference>
<dbReference type="STRING" id="161398.PP2015_3644"/>
<organism evidence="10 11">
    <name type="scientific">Pseudoalteromonas phenolica</name>
    <dbReference type="NCBI Taxonomy" id="161398"/>
    <lineage>
        <taxon>Bacteria</taxon>
        <taxon>Pseudomonadati</taxon>
        <taxon>Pseudomonadota</taxon>
        <taxon>Gammaproteobacteria</taxon>
        <taxon>Alteromonadales</taxon>
        <taxon>Pseudoalteromonadaceae</taxon>
        <taxon>Pseudoalteromonas</taxon>
    </lineage>
</organism>
<comment type="similarity">
    <text evidence="2">Belongs to the bacterial solute-binding protein 3 family.</text>
</comment>
<feature type="domain" description="Solute-binding protein family 3/N-terminal" evidence="9">
    <location>
        <begin position="482"/>
        <end position="705"/>
    </location>
</feature>
<evidence type="ECO:0000256" key="4">
    <source>
        <dbReference type="ARBA" id="ARBA00022692"/>
    </source>
</evidence>
<accession>A0A0S2K719</accession>
<dbReference type="SUPFAM" id="SSF53850">
    <property type="entry name" value="Periplasmic binding protein-like II"/>
    <property type="match status" value="1"/>
</dbReference>
<dbReference type="SMART" id="SM00062">
    <property type="entry name" value="PBPb"/>
    <property type="match status" value="1"/>
</dbReference>
<evidence type="ECO:0000256" key="7">
    <source>
        <dbReference type="ARBA" id="ARBA00023136"/>
    </source>
</evidence>
<evidence type="ECO:0000256" key="3">
    <source>
        <dbReference type="ARBA" id="ARBA00022448"/>
    </source>
</evidence>
<dbReference type="EMBL" id="CP013188">
    <property type="protein sequence ID" value="ALO44118.1"/>
    <property type="molecule type" value="Genomic_DNA"/>
</dbReference>
<feature type="transmembrane region" description="Helical" evidence="8">
    <location>
        <begin position="142"/>
        <end position="160"/>
    </location>
</feature>
<dbReference type="PATRIC" id="fig|161398.10.peg.3721"/>
<keyword evidence="7 8" id="KW-0472">Membrane</keyword>
<evidence type="ECO:0000313" key="10">
    <source>
        <dbReference type="EMBL" id="ALO44118.1"/>
    </source>
</evidence>
<comment type="subcellular location">
    <subcellularLocation>
        <location evidence="1">Membrane</location>
        <topology evidence="1">Multi-pass membrane protein</topology>
    </subcellularLocation>
</comment>
<proteinExistence type="inferred from homology"/>
<keyword evidence="11" id="KW-1185">Reference proteome</keyword>
<keyword evidence="6 8" id="KW-1133">Transmembrane helix</keyword>
<feature type="transmembrane region" description="Helical" evidence="8">
    <location>
        <begin position="181"/>
        <end position="202"/>
    </location>
</feature>
<dbReference type="InterPro" id="IPR036458">
    <property type="entry name" value="Na:dicarbo_symporter_sf"/>
</dbReference>
<feature type="transmembrane region" description="Helical" evidence="8">
    <location>
        <begin position="253"/>
        <end position="274"/>
    </location>
</feature>
<keyword evidence="5" id="KW-0732">Signal</keyword>
<dbReference type="Pfam" id="PF00375">
    <property type="entry name" value="SDF"/>
    <property type="match status" value="1"/>
</dbReference>
<evidence type="ECO:0000256" key="5">
    <source>
        <dbReference type="ARBA" id="ARBA00022729"/>
    </source>
</evidence>
<dbReference type="SUPFAM" id="SSF118215">
    <property type="entry name" value="Proton glutamate symport protein"/>
    <property type="match status" value="1"/>
</dbReference>
<reference evidence="10 11" key="1">
    <citation type="submission" date="2015-11" db="EMBL/GenBank/DDBJ databases">
        <authorList>
            <person name="Zhang Y."/>
            <person name="Guo Z."/>
        </authorList>
    </citation>
    <scope>NUCLEOTIDE SEQUENCE [LARGE SCALE GENOMIC DNA]</scope>
    <source>
        <strain evidence="10 11">KCTC 12086</strain>
    </source>
</reference>
<feature type="transmembrane region" description="Helical" evidence="8">
    <location>
        <begin position="333"/>
        <end position="353"/>
    </location>
</feature>
<gene>
    <name evidence="10" type="ORF">PP2015_3644</name>
</gene>
<evidence type="ECO:0000256" key="2">
    <source>
        <dbReference type="ARBA" id="ARBA00010333"/>
    </source>
</evidence>
<evidence type="ECO:0000256" key="1">
    <source>
        <dbReference type="ARBA" id="ARBA00004141"/>
    </source>
</evidence>
<dbReference type="PANTHER" id="PTHR35936:SF19">
    <property type="entry name" value="AMINO-ACID-BINDING PROTEIN YXEM-RELATED"/>
    <property type="match status" value="1"/>
</dbReference>
<sequence>MASDIVKTLWDFLGNRNWMLWALLLGVATGLIFGERVAFLQPIGTGFVKLMQITIFPYIVVSLIVGLGKFNPEQVRSILVKAATVMVLLWVLGLAAIWCFAFTLPQHDAGTFFSPALVSPAGSIDFVEQYIPDNPFASLAEGNVPAIVIFCIALGMSLIANKRKGQVLDFLEVVGQGLTVISKKVIAIFPIGIFAMTASTAGTLSVEQLHNLQVYWVLVLCLGLYLMLVLMPMLVAAATPVKYRDLIYVMRNAWITAFSTGNVFIVLPVITEGIKAHLRKIGRADEQADHIAEVLVPIAYTFPSLGKLTTLMFVMFAAWLTGNPVSFSDIPNVTLSAMLSYFANVHIAIPFMLDTLRIPADSYQLYLSMSVLSAKVVSPTTVVYIFAFVLLSIFYCRKQLHFKRLRAAYYVILPSALLPAFMLASFTFNTQLAASSKAANEVIANMVVSDKVPAHVLNHVPKAYQSGELSLTNIDVIKRRNLLRIGYVVDNVPFSYFNQKNELVGFDISLAHKLASDLDVEVEFIPFKKYQLSEYLNKGYFDIAMSGLEINVADLTKVRFSHKVLELQLAILAKDYELARFKSVEQIRNSGNLNIAHMEYAPLLKQVSQRTSSIQFKQLSTLQDYFKSPEKFDGLVISAEAGFAWSMFYPEYGVVVPEGGMQKYPVGFAVAKRNLDLLSYLDAWLAIQQTNGSINNAYNYWILGQGTQSKETRWSVLDDVIESGEKK</sequence>
<feature type="transmembrane region" description="Helical" evidence="8">
    <location>
        <begin position="51"/>
        <end position="70"/>
    </location>
</feature>
<feature type="transmembrane region" description="Helical" evidence="8">
    <location>
        <begin position="20"/>
        <end position="39"/>
    </location>
</feature>
<dbReference type="GO" id="GO:0015293">
    <property type="term" value="F:symporter activity"/>
    <property type="evidence" value="ECO:0007669"/>
    <property type="project" value="InterPro"/>
</dbReference>
<dbReference type="PANTHER" id="PTHR35936">
    <property type="entry name" value="MEMBRANE-BOUND LYTIC MUREIN TRANSGLYCOSYLASE F"/>
    <property type="match status" value="1"/>
</dbReference>
<evidence type="ECO:0000256" key="8">
    <source>
        <dbReference type="SAM" id="Phobius"/>
    </source>
</evidence>
<evidence type="ECO:0000313" key="11">
    <source>
        <dbReference type="Proteomes" id="UP000061457"/>
    </source>
</evidence>
<feature type="transmembrane region" description="Helical" evidence="8">
    <location>
        <begin position="365"/>
        <end position="395"/>
    </location>
</feature>
<feature type="transmembrane region" description="Helical" evidence="8">
    <location>
        <begin position="294"/>
        <end position="321"/>
    </location>
</feature>
<feature type="transmembrane region" description="Helical" evidence="8">
    <location>
        <begin position="82"/>
        <end position="104"/>
    </location>
</feature>
<dbReference type="Pfam" id="PF00497">
    <property type="entry name" value="SBP_bac_3"/>
    <property type="match status" value="1"/>
</dbReference>
<dbReference type="InterPro" id="IPR001991">
    <property type="entry name" value="Na-dicarboxylate_symporter"/>
</dbReference>